<sequence length="200" mass="23117">MEGIARIKETILEEAKQEKEKIINEAKTQAKEIEARYKSQVDQILGSILEKAKKAAEEKKRRIISMAELENRKGLLKAKQEIIDEVFEKAKKKLKALPDEQYRNLIADMLIKSTITGNEEVIISESDRQRITPEFIKEINEKLKDMCKQGNLRISKTSEDMIGGFILKSEDVEINSTFDSLIKMEREELETEIAKILFEE</sequence>
<accession>A0A0U9HBE2</accession>
<dbReference type="AlphaFoldDB" id="A0A0U9HBE2"/>
<dbReference type="RefSeq" id="WP_059031113.1">
    <property type="nucleotide sequence ID" value="NZ_BSDN01000006.1"/>
</dbReference>
<keyword evidence="3 4" id="KW-0406">Ion transport</keyword>
<comment type="similarity">
    <text evidence="1 4">Belongs to the V-ATPase E subunit family.</text>
</comment>
<evidence type="ECO:0000313" key="6">
    <source>
        <dbReference type="EMBL" id="GAQ24066.1"/>
    </source>
</evidence>
<gene>
    <name evidence="4" type="primary">atpE</name>
    <name evidence="6" type="ORF">TSYNT_150</name>
</gene>
<keyword evidence="5" id="KW-0175">Coiled coil</keyword>
<name>A0A0U9HBE2_9FIRM</name>
<dbReference type="STRING" id="224999.GCA_001485475_00049"/>
<dbReference type="GO" id="GO:0046961">
    <property type="term" value="F:proton-transporting ATPase activity, rotational mechanism"/>
    <property type="evidence" value="ECO:0007669"/>
    <property type="project" value="InterPro"/>
</dbReference>
<evidence type="ECO:0000313" key="7">
    <source>
        <dbReference type="Proteomes" id="UP000062160"/>
    </source>
</evidence>
<dbReference type="Gene3D" id="3.30.2320.30">
    <property type="entry name" value="ATP synthase, E subunit, C-terminal"/>
    <property type="match status" value="1"/>
</dbReference>
<evidence type="ECO:0000256" key="1">
    <source>
        <dbReference type="ARBA" id="ARBA00005901"/>
    </source>
</evidence>
<dbReference type="Proteomes" id="UP000062160">
    <property type="component" value="Unassembled WGS sequence"/>
</dbReference>
<organism evidence="6">
    <name type="scientific">Tepidanaerobacter syntrophicus</name>
    <dbReference type="NCBI Taxonomy" id="224999"/>
    <lineage>
        <taxon>Bacteria</taxon>
        <taxon>Bacillati</taxon>
        <taxon>Bacillota</taxon>
        <taxon>Clostridia</taxon>
        <taxon>Thermosediminibacterales</taxon>
        <taxon>Tepidanaerobacteraceae</taxon>
        <taxon>Tepidanaerobacter</taxon>
    </lineage>
</organism>
<keyword evidence="7" id="KW-1185">Reference proteome</keyword>
<dbReference type="GO" id="GO:0042777">
    <property type="term" value="P:proton motive force-driven plasma membrane ATP synthesis"/>
    <property type="evidence" value="ECO:0007669"/>
    <property type="project" value="UniProtKB-UniRule"/>
</dbReference>
<evidence type="ECO:0000256" key="5">
    <source>
        <dbReference type="SAM" id="Coils"/>
    </source>
</evidence>
<dbReference type="OrthoDB" id="1749765at2"/>
<dbReference type="InterPro" id="IPR038495">
    <property type="entry name" value="ATPase_E_C"/>
</dbReference>
<dbReference type="GO" id="GO:0033178">
    <property type="term" value="C:proton-transporting two-sector ATPase complex, catalytic domain"/>
    <property type="evidence" value="ECO:0007669"/>
    <property type="project" value="InterPro"/>
</dbReference>
<keyword evidence="2 4" id="KW-0813">Transport</keyword>
<reference evidence="6" key="1">
    <citation type="journal article" date="2016" name="Genome Announc.">
        <title>Draft Genome Sequence of the Syntrophic Lactate-Degrading Bacterium Tepidanaerobacter syntrophicus JLT.</title>
        <authorList>
            <person name="Matsuura N."/>
            <person name="Ohashi A."/>
            <person name="Tourlousse D.M."/>
            <person name="Sekiguchi Y."/>
        </authorList>
    </citation>
    <scope>NUCLEOTIDE SEQUENCE [LARGE SCALE GENOMIC DNA]</scope>
    <source>
        <strain evidence="6">JL</strain>
    </source>
</reference>
<comment type="function">
    <text evidence="4">Produces ATP from ADP in the presence of a proton gradient across the membrane.</text>
</comment>
<dbReference type="InterPro" id="IPR002842">
    <property type="entry name" value="ATPase_V1_Esu"/>
</dbReference>
<keyword evidence="4" id="KW-0066">ATP synthesis</keyword>
<dbReference type="GO" id="GO:0005524">
    <property type="term" value="F:ATP binding"/>
    <property type="evidence" value="ECO:0007669"/>
    <property type="project" value="UniProtKB-UniRule"/>
</dbReference>
<dbReference type="GO" id="GO:0046933">
    <property type="term" value="F:proton-transporting ATP synthase activity, rotational mechanism"/>
    <property type="evidence" value="ECO:0007669"/>
    <property type="project" value="UniProtKB-UniRule"/>
</dbReference>
<dbReference type="SUPFAM" id="SSF160527">
    <property type="entry name" value="V-type ATPase subunit E-like"/>
    <property type="match status" value="1"/>
</dbReference>
<dbReference type="Pfam" id="PF01991">
    <property type="entry name" value="vATP-synt_E"/>
    <property type="match status" value="1"/>
</dbReference>
<protein>
    <recommendedName>
        <fullName evidence="4">V-type proton ATPase subunit E</fullName>
    </recommendedName>
    <alternativeName>
        <fullName evidence="4">V-ATPase subunit E</fullName>
    </alternativeName>
</protein>
<feature type="coiled-coil region" evidence="5">
    <location>
        <begin position="5"/>
        <end position="69"/>
    </location>
</feature>
<proteinExistence type="inferred from homology"/>
<evidence type="ECO:0000256" key="4">
    <source>
        <dbReference type="HAMAP-Rule" id="MF_00311"/>
    </source>
</evidence>
<dbReference type="EMBL" id="DF976995">
    <property type="protein sequence ID" value="GAQ24066.1"/>
    <property type="molecule type" value="Genomic_DNA"/>
</dbReference>
<dbReference type="HAMAP" id="MF_00311">
    <property type="entry name" value="ATP_synth_E_arch"/>
    <property type="match status" value="1"/>
</dbReference>
<dbReference type="Gene3D" id="1.20.5.620">
    <property type="entry name" value="F1F0 ATP synthase subunit B, membrane domain"/>
    <property type="match status" value="1"/>
</dbReference>
<keyword evidence="4" id="KW-0375">Hydrogen ion transport</keyword>
<evidence type="ECO:0000256" key="2">
    <source>
        <dbReference type="ARBA" id="ARBA00022448"/>
    </source>
</evidence>
<evidence type="ECO:0000256" key="3">
    <source>
        <dbReference type="ARBA" id="ARBA00023065"/>
    </source>
</evidence>